<organism evidence="5 6">
    <name type="scientific">Pristionchus mayeri</name>
    <dbReference type="NCBI Taxonomy" id="1317129"/>
    <lineage>
        <taxon>Eukaryota</taxon>
        <taxon>Metazoa</taxon>
        <taxon>Ecdysozoa</taxon>
        <taxon>Nematoda</taxon>
        <taxon>Chromadorea</taxon>
        <taxon>Rhabditida</taxon>
        <taxon>Rhabditina</taxon>
        <taxon>Diplogasteromorpha</taxon>
        <taxon>Diplogasteroidea</taxon>
        <taxon>Neodiplogasteridae</taxon>
        <taxon>Pristionchus</taxon>
    </lineage>
</organism>
<dbReference type="Proteomes" id="UP001328107">
    <property type="component" value="Unassembled WGS sequence"/>
</dbReference>
<accession>A0AAN5CZI5</accession>
<dbReference type="PANTHER" id="PTHR22991">
    <property type="entry name" value="PROTEIN CBG13490"/>
    <property type="match status" value="1"/>
</dbReference>
<dbReference type="PANTHER" id="PTHR22991:SF40">
    <property type="entry name" value="PROTEIN CBG13490"/>
    <property type="match status" value="1"/>
</dbReference>
<comment type="caution">
    <text evidence="5">The sequence shown here is derived from an EMBL/GenBank/DDBJ whole genome shotgun (WGS) entry which is preliminary data.</text>
</comment>
<dbReference type="EMBL" id="BTRK01000005">
    <property type="protein sequence ID" value="GMR52929.1"/>
    <property type="molecule type" value="Genomic_DNA"/>
</dbReference>
<dbReference type="InterPro" id="IPR035914">
    <property type="entry name" value="Sperma_CUB_dom_sf"/>
</dbReference>
<evidence type="ECO:0000313" key="5">
    <source>
        <dbReference type="EMBL" id="GMR52929.1"/>
    </source>
</evidence>
<dbReference type="CDD" id="cd00037">
    <property type="entry name" value="CLECT"/>
    <property type="match status" value="2"/>
</dbReference>
<dbReference type="InterPro" id="IPR016186">
    <property type="entry name" value="C-type_lectin-like/link_sf"/>
</dbReference>
<reference evidence="6" key="1">
    <citation type="submission" date="2022-10" db="EMBL/GenBank/DDBJ databases">
        <title>Genome assembly of Pristionchus species.</title>
        <authorList>
            <person name="Yoshida K."/>
            <person name="Sommer R.J."/>
        </authorList>
    </citation>
    <scope>NUCLEOTIDE SEQUENCE [LARGE SCALE GENOMIC DNA]</scope>
    <source>
        <strain evidence="6">RS5460</strain>
    </source>
</reference>
<comment type="caution">
    <text evidence="2">Lacks conserved residue(s) required for the propagation of feature annotation.</text>
</comment>
<feature type="non-terminal residue" evidence="5">
    <location>
        <position position="1"/>
    </location>
</feature>
<evidence type="ECO:0000256" key="2">
    <source>
        <dbReference type="PROSITE-ProRule" id="PRU00059"/>
    </source>
</evidence>
<evidence type="ECO:0000256" key="1">
    <source>
        <dbReference type="ARBA" id="ARBA00023157"/>
    </source>
</evidence>
<feature type="domain" description="C-type lectin" evidence="4">
    <location>
        <begin position="163"/>
        <end position="280"/>
    </location>
</feature>
<dbReference type="AlphaFoldDB" id="A0AAN5CZI5"/>
<keyword evidence="6" id="KW-1185">Reference proteome</keyword>
<feature type="domain" description="CUB" evidence="3">
    <location>
        <begin position="290"/>
        <end position="397"/>
    </location>
</feature>
<dbReference type="SMART" id="SM00042">
    <property type="entry name" value="CUB"/>
    <property type="match status" value="1"/>
</dbReference>
<evidence type="ECO:0000259" key="4">
    <source>
        <dbReference type="PROSITE" id="PS50041"/>
    </source>
</evidence>
<dbReference type="InterPro" id="IPR001304">
    <property type="entry name" value="C-type_lectin-like"/>
</dbReference>
<keyword evidence="1" id="KW-1015">Disulfide bond</keyword>
<dbReference type="InterPro" id="IPR016187">
    <property type="entry name" value="CTDL_fold"/>
</dbReference>
<dbReference type="SUPFAM" id="SSF56436">
    <property type="entry name" value="C-type lectin-like"/>
    <property type="match status" value="2"/>
</dbReference>
<sequence>SLCPTNFSLVRNGECYRQVQAQLNTYVPTAPANIASTCHSLGALPVIIRNQEDHDYWLSVARNDNEVQKVAGNILLGLQCNEDSSQWEWTDGSPISFKPADYDSDLNARCYQNCMWAIYPISGSWKEWCNSIYQYTDQYCVITPDTSNQEVDEDCNDFSHDEDDDVCYQVGTTIANWTEANTICRSFGANVASIHNQQENAFIRRLAVSKGLVNGLMLGGAPTGKQNSFGWIDGSEFDYQNFVPGFPIEGFGDCLAMETNNVNGPWMNIECATELPFACTRKTTDKEPICDGAIRKEGDIIYSPGFPFNSSLPCDFLLKVDTGMLVEIEILLLEANSCCDHLLLTEGTLGGAVIADLTGEISTGKMYRTTSQNIMRASWQPKGGVNVKGMMITFRGVPK</sequence>
<name>A0AAN5CZI5_9BILA</name>
<dbReference type="PROSITE" id="PS50041">
    <property type="entry name" value="C_TYPE_LECTIN_2"/>
    <property type="match status" value="1"/>
</dbReference>
<protein>
    <recommendedName>
        <fullName evidence="7">C-type lectin</fullName>
    </recommendedName>
</protein>
<dbReference type="InterPro" id="IPR000859">
    <property type="entry name" value="CUB_dom"/>
</dbReference>
<gene>
    <name evidence="5" type="ORF">PMAYCL1PPCAC_23124</name>
</gene>
<dbReference type="InterPro" id="IPR050976">
    <property type="entry name" value="Snaclec"/>
</dbReference>
<dbReference type="SMART" id="SM00034">
    <property type="entry name" value="CLECT"/>
    <property type="match status" value="2"/>
</dbReference>
<proteinExistence type="predicted"/>
<evidence type="ECO:0000313" key="6">
    <source>
        <dbReference type="Proteomes" id="UP001328107"/>
    </source>
</evidence>
<dbReference type="PROSITE" id="PS01180">
    <property type="entry name" value="CUB"/>
    <property type="match status" value="1"/>
</dbReference>
<dbReference type="SUPFAM" id="SSF49854">
    <property type="entry name" value="Spermadhesin, CUB domain"/>
    <property type="match status" value="1"/>
</dbReference>
<dbReference type="Gene3D" id="3.10.100.10">
    <property type="entry name" value="Mannose-Binding Protein A, subunit A"/>
    <property type="match status" value="2"/>
</dbReference>
<evidence type="ECO:0008006" key="7">
    <source>
        <dbReference type="Google" id="ProtNLM"/>
    </source>
</evidence>
<dbReference type="Pfam" id="PF00059">
    <property type="entry name" value="Lectin_C"/>
    <property type="match status" value="1"/>
</dbReference>
<dbReference type="InterPro" id="IPR018378">
    <property type="entry name" value="C-type_lectin_CS"/>
</dbReference>
<dbReference type="PROSITE" id="PS00615">
    <property type="entry name" value="C_TYPE_LECTIN_1"/>
    <property type="match status" value="1"/>
</dbReference>
<evidence type="ECO:0000259" key="3">
    <source>
        <dbReference type="PROSITE" id="PS01180"/>
    </source>
</evidence>